<dbReference type="WBParaSite" id="PDA_v2.g16469.t1">
    <property type="protein sequence ID" value="PDA_v2.g16469.t1"/>
    <property type="gene ID" value="PDA_v2.g16469"/>
</dbReference>
<dbReference type="PROSITE" id="PS50041">
    <property type="entry name" value="C_TYPE_LECTIN_2"/>
    <property type="match status" value="1"/>
</dbReference>
<dbReference type="PANTHER" id="PTHR22803">
    <property type="entry name" value="MANNOSE, PHOSPHOLIPASE, LECTIN RECEPTOR RELATED"/>
    <property type="match status" value="1"/>
</dbReference>
<dbReference type="SUPFAM" id="SSF56436">
    <property type="entry name" value="C-type lectin-like"/>
    <property type="match status" value="2"/>
</dbReference>
<evidence type="ECO:0000313" key="2">
    <source>
        <dbReference type="Proteomes" id="UP000887578"/>
    </source>
</evidence>
<dbReference type="AlphaFoldDB" id="A0A914PE60"/>
<dbReference type="CDD" id="cd00037">
    <property type="entry name" value="CLECT"/>
    <property type="match status" value="1"/>
</dbReference>
<protein>
    <submittedName>
        <fullName evidence="3">C-type lectin domain-containing protein</fullName>
    </submittedName>
</protein>
<proteinExistence type="predicted"/>
<evidence type="ECO:0000259" key="1">
    <source>
        <dbReference type="PROSITE" id="PS50041"/>
    </source>
</evidence>
<dbReference type="Gene3D" id="3.10.100.10">
    <property type="entry name" value="Mannose-Binding Protein A, subunit A"/>
    <property type="match status" value="2"/>
</dbReference>
<dbReference type="InterPro" id="IPR016187">
    <property type="entry name" value="CTDL_fold"/>
</dbReference>
<dbReference type="InterPro" id="IPR050111">
    <property type="entry name" value="C-type_lectin/snaclec_domain"/>
</dbReference>
<evidence type="ECO:0000313" key="3">
    <source>
        <dbReference type="WBParaSite" id="PDA_v2.g16469.t1"/>
    </source>
</evidence>
<dbReference type="Proteomes" id="UP000887578">
    <property type="component" value="Unplaced"/>
</dbReference>
<accession>A0A914PE60</accession>
<organism evidence="2 3">
    <name type="scientific">Panagrolaimus davidi</name>
    <dbReference type="NCBI Taxonomy" id="227884"/>
    <lineage>
        <taxon>Eukaryota</taxon>
        <taxon>Metazoa</taxon>
        <taxon>Ecdysozoa</taxon>
        <taxon>Nematoda</taxon>
        <taxon>Chromadorea</taxon>
        <taxon>Rhabditida</taxon>
        <taxon>Tylenchina</taxon>
        <taxon>Panagrolaimomorpha</taxon>
        <taxon>Panagrolaimoidea</taxon>
        <taxon>Panagrolaimidae</taxon>
        <taxon>Panagrolaimus</taxon>
    </lineage>
</organism>
<reference evidence="3" key="1">
    <citation type="submission" date="2022-11" db="UniProtKB">
        <authorList>
            <consortium name="WormBaseParasite"/>
        </authorList>
    </citation>
    <scope>IDENTIFICATION</scope>
</reference>
<dbReference type="InterPro" id="IPR001304">
    <property type="entry name" value="C-type_lectin-like"/>
</dbReference>
<dbReference type="Pfam" id="PF00059">
    <property type="entry name" value="Lectin_C"/>
    <property type="match status" value="1"/>
</dbReference>
<sequence length="136" mass="15519">MKAGTWSWIDKSSFDFNNWVNGEPRNSSDSNCGAALIRGGKWITDNCNKLKQFVCEYNTSISSTSVEVKSDPPKCPESWVYYNTTGFCYKLIRPNTTWHIAEALCVKENAHLASIHSYSENLFITCKRFLQPYTTL</sequence>
<dbReference type="InterPro" id="IPR016186">
    <property type="entry name" value="C-type_lectin-like/link_sf"/>
</dbReference>
<name>A0A914PE60_9BILA</name>
<feature type="domain" description="C-type lectin" evidence="1">
    <location>
        <begin position="1"/>
        <end position="56"/>
    </location>
</feature>
<keyword evidence="2" id="KW-1185">Reference proteome</keyword>